<comment type="caution">
    <text evidence="1">The sequence shown here is derived from an EMBL/GenBank/DDBJ whole genome shotgun (WGS) entry which is preliminary data.</text>
</comment>
<organism evidence="1 2">
    <name type="scientific">Nepenthes gracilis</name>
    <name type="common">Slender pitcher plant</name>
    <dbReference type="NCBI Taxonomy" id="150966"/>
    <lineage>
        <taxon>Eukaryota</taxon>
        <taxon>Viridiplantae</taxon>
        <taxon>Streptophyta</taxon>
        <taxon>Embryophyta</taxon>
        <taxon>Tracheophyta</taxon>
        <taxon>Spermatophyta</taxon>
        <taxon>Magnoliopsida</taxon>
        <taxon>eudicotyledons</taxon>
        <taxon>Gunneridae</taxon>
        <taxon>Pentapetalae</taxon>
        <taxon>Caryophyllales</taxon>
        <taxon>Nepenthaceae</taxon>
        <taxon>Nepenthes</taxon>
    </lineage>
</organism>
<dbReference type="EMBL" id="BSYO01000031">
    <property type="protein sequence ID" value="GMH26683.1"/>
    <property type="molecule type" value="Genomic_DNA"/>
</dbReference>
<proteinExistence type="predicted"/>
<accession>A0AAD3Y2H7</accession>
<name>A0AAD3Y2H7_NEPGR</name>
<dbReference type="Proteomes" id="UP001279734">
    <property type="component" value="Unassembled WGS sequence"/>
</dbReference>
<keyword evidence="2" id="KW-1185">Reference proteome</keyword>
<protein>
    <submittedName>
        <fullName evidence="1">Uncharacterized protein</fullName>
    </submittedName>
</protein>
<reference evidence="1" key="1">
    <citation type="submission" date="2023-05" db="EMBL/GenBank/DDBJ databases">
        <title>Nepenthes gracilis genome sequencing.</title>
        <authorList>
            <person name="Fukushima K."/>
        </authorList>
    </citation>
    <scope>NUCLEOTIDE SEQUENCE</scope>
    <source>
        <strain evidence="1">SING2019-196</strain>
    </source>
</reference>
<sequence length="111" mass="12132">MGHLDDQGLVRQLLGRSDDRGFQPLVGHLDDQGFRPLMDHLDDQGFRPLMGHLDDQALQVGCVPRSWDQLSVLVPELVRSVAQDGGNKEMSLPVGRELVSTSQLACGLDAS</sequence>
<evidence type="ECO:0000313" key="2">
    <source>
        <dbReference type="Proteomes" id="UP001279734"/>
    </source>
</evidence>
<evidence type="ECO:0000313" key="1">
    <source>
        <dbReference type="EMBL" id="GMH26683.1"/>
    </source>
</evidence>
<gene>
    <name evidence="1" type="ORF">Nepgr_028526</name>
</gene>
<dbReference type="AlphaFoldDB" id="A0AAD3Y2H7"/>